<gene>
    <name evidence="2" type="ORF">LITE_LOCUS35632</name>
</gene>
<evidence type="ECO:0000313" key="3">
    <source>
        <dbReference type="Proteomes" id="UP001154282"/>
    </source>
</evidence>
<dbReference type="Proteomes" id="UP001154282">
    <property type="component" value="Unassembled WGS sequence"/>
</dbReference>
<reference evidence="2" key="1">
    <citation type="submission" date="2022-08" db="EMBL/GenBank/DDBJ databases">
        <authorList>
            <person name="Gutierrez-Valencia J."/>
        </authorList>
    </citation>
    <scope>NUCLEOTIDE SEQUENCE</scope>
</reference>
<organism evidence="2 3">
    <name type="scientific">Linum tenue</name>
    <dbReference type="NCBI Taxonomy" id="586396"/>
    <lineage>
        <taxon>Eukaryota</taxon>
        <taxon>Viridiplantae</taxon>
        <taxon>Streptophyta</taxon>
        <taxon>Embryophyta</taxon>
        <taxon>Tracheophyta</taxon>
        <taxon>Spermatophyta</taxon>
        <taxon>Magnoliopsida</taxon>
        <taxon>eudicotyledons</taxon>
        <taxon>Gunneridae</taxon>
        <taxon>Pentapetalae</taxon>
        <taxon>rosids</taxon>
        <taxon>fabids</taxon>
        <taxon>Malpighiales</taxon>
        <taxon>Linaceae</taxon>
        <taxon>Linum</taxon>
    </lineage>
</organism>
<sequence length="60" mass="7129">MQSWENRKRGKSSINNEKEKPPLDVRRGNVVLNEETGYYSTSYIRQVLLWVDCLVPRYVL</sequence>
<proteinExistence type="predicted"/>
<dbReference type="AlphaFoldDB" id="A0AAV0NWB7"/>
<evidence type="ECO:0000313" key="2">
    <source>
        <dbReference type="EMBL" id="CAI0463102.1"/>
    </source>
</evidence>
<name>A0AAV0NWB7_9ROSI</name>
<feature type="region of interest" description="Disordered" evidence="1">
    <location>
        <begin position="1"/>
        <end position="26"/>
    </location>
</feature>
<dbReference type="EMBL" id="CAMGYJ010000008">
    <property type="protein sequence ID" value="CAI0463102.1"/>
    <property type="molecule type" value="Genomic_DNA"/>
</dbReference>
<comment type="caution">
    <text evidence="2">The sequence shown here is derived from an EMBL/GenBank/DDBJ whole genome shotgun (WGS) entry which is preliminary data.</text>
</comment>
<feature type="compositionally biased region" description="Basic and acidic residues" evidence="1">
    <location>
        <begin position="16"/>
        <end position="26"/>
    </location>
</feature>
<protein>
    <submittedName>
        <fullName evidence="2">Uncharacterized protein</fullName>
    </submittedName>
</protein>
<accession>A0AAV0NWB7</accession>
<evidence type="ECO:0000256" key="1">
    <source>
        <dbReference type="SAM" id="MobiDB-lite"/>
    </source>
</evidence>
<keyword evidence="3" id="KW-1185">Reference proteome</keyword>